<feature type="domain" description="HTH merR-type" evidence="3">
    <location>
        <begin position="31"/>
        <end position="98"/>
    </location>
</feature>
<dbReference type="InterPro" id="IPR000551">
    <property type="entry name" value="MerR-type_HTH_dom"/>
</dbReference>
<keyword evidence="2" id="KW-0175">Coiled coil</keyword>
<keyword evidence="5" id="KW-1185">Reference proteome</keyword>
<dbReference type="PROSITE" id="PS50937">
    <property type="entry name" value="HTH_MERR_2"/>
    <property type="match status" value="1"/>
</dbReference>
<proteinExistence type="predicted"/>
<dbReference type="RefSeq" id="WP_237346082.1">
    <property type="nucleotide sequence ID" value="NZ_JABWGX010000015.1"/>
</dbReference>
<organism evidence="4 5">
    <name type="scientific">Xanthobacter agilis</name>
    <dbReference type="NCBI Taxonomy" id="47492"/>
    <lineage>
        <taxon>Bacteria</taxon>
        <taxon>Pseudomonadati</taxon>
        <taxon>Pseudomonadota</taxon>
        <taxon>Alphaproteobacteria</taxon>
        <taxon>Hyphomicrobiales</taxon>
        <taxon>Xanthobacteraceae</taxon>
        <taxon>Xanthobacter</taxon>
    </lineage>
</organism>
<keyword evidence="1 4" id="KW-0238">DNA-binding</keyword>
<gene>
    <name evidence="4" type="ORF">QOZ94_000056</name>
</gene>
<evidence type="ECO:0000256" key="1">
    <source>
        <dbReference type="ARBA" id="ARBA00023125"/>
    </source>
</evidence>
<evidence type="ECO:0000313" key="4">
    <source>
        <dbReference type="EMBL" id="MDQ0503286.1"/>
    </source>
</evidence>
<dbReference type="PANTHER" id="PTHR30204">
    <property type="entry name" value="REDOX-CYCLING DRUG-SENSING TRANSCRIPTIONAL ACTIVATOR SOXR"/>
    <property type="match status" value="1"/>
</dbReference>
<dbReference type="InterPro" id="IPR009061">
    <property type="entry name" value="DNA-bd_dom_put_sf"/>
</dbReference>
<dbReference type="EMBL" id="JAUSVY010000001">
    <property type="protein sequence ID" value="MDQ0503286.1"/>
    <property type="molecule type" value="Genomic_DNA"/>
</dbReference>
<dbReference type="SMART" id="SM00422">
    <property type="entry name" value="HTH_MERR"/>
    <property type="match status" value="1"/>
</dbReference>
<accession>A0ABU0L807</accession>
<dbReference type="InterPro" id="IPR047057">
    <property type="entry name" value="MerR_fam"/>
</dbReference>
<reference evidence="4 5" key="1">
    <citation type="submission" date="2023-07" db="EMBL/GenBank/DDBJ databases">
        <title>Genomic Encyclopedia of Type Strains, Phase IV (KMG-IV): sequencing the most valuable type-strain genomes for metagenomic binning, comparative biology and taxonomic classification.</title>
        <authorList>
            <person name="Goeker M."/>
        </authorList>
    </citation>
    <scope>NUCLEOTIDE SEQUENCE [LARGE SCALE GENOMIC DNA]</scope>
    <source>
        <strain evidence="4 5">DSM 3770</strain>
    </source>
</reference>
<evidence type="ECO:0000313" key="5">
    <source>
        <dbReference type="Proteomes" id="UP001241747"/>
    </source>
</evidence>
<dbReference type="GO" id="GO:0003677">
    <property type="term" value="F:DNA binding"/>
    <property type="evidence" value="ECO:0007669"/>
    <property type="project" value="UniProtKB-KW"/>
</dbReference>
<dbReference type="PANTHER" id="PTHR30204:SF58">
    <property type="entry name" value="HTH-TYPE TRANSCRIPTIONAL REGULATOR YFMP"/>
    <property type="match status" value="1"/>
</dbReference>
<dbReference type="Gene3D" id="1.10.1660.10">
    <property type="match status" value="1"/>
</dbReference>
<evidence type="ECO:0000256" key="2">
    <source>
        <dbReference type="SAM" id="Coils"/>
    </source>
</evidence>
<dbReference type="Pfam" id="PF13411">
    <property type="entry name" value="MerR_1"/>
    <property type="match status" value="1"/>
</dbReference>
<name>A0ABU0L807_XANAG</name>
<feature type="coiled-coil region" evidence="2">
    <location>
        <begin position="110"/>
        <end position="147"/>
    </location>
</feature>
<comment type="caution">
    <text evidence="4">The sequence shown here is derived from an EMBL/GenBank/DDBJ whole genome shotgun (WGS) entry which is preliminary data.</text>
</comment>
<dbReference type="SUPFAM" id="SSF46955">
    <property type="entry name" value="Putative DNA-binding domain"/>
    <property type="match status" value="1"/>
</dbReference>
<dbReference type="Proteomes" id="UP001241747">
    <property type="component" value="Unassembled WGS sequence"/>
</dbReference>
<protein>
    <submittedName>
        <fullName evidence="4">DNA-binding transcriptional MerR regulator</fullName>
    </submittedName>
</protein>
<sequence length="150" mass="15980">MDATTYDVAHALGHAAAAAPLAPPSSPAEEAFTIGDLAREFGTTLRALRFYEDKGLLSPRRDGMTRLYSATDRERLTVILKGKQLGFTLAEIRALVAAKTGTPAAESGAANGLALTRERCLKQLAQLERQRGEIDSAIEELKGIAETLAA</sequence>
<evidence type="ECO:0000259" key="3">
    <source>
        <dbReference type="PROSITE" id="PS50937"/>
    </source>
</evidence>